<dbReference type="Proteomes" id="UP000076532">
    <property type="component" value="Unassembled WGS sequence"/>
</dbReference>
<name>A0A166R0E4_9AGAM</name>
<reference evidence="2 3" key="1">
    <citation type="journal article" date="2016" name="Mol. Biol. Evol.">
        <title>Comparative Genomics of Early-Diverging Mushroom-Forming Fungi Provides Insights into the Origins of Lignocellulose Decay Capabilities.</title>
        <authorList>
            <person name="Nagy L.G."/>
            <person name="Riley R."/>
            <person name="Tritt A."/>
            <person name="Adam C."/>
            <person name="Daum C."/>
            <person name="Floudas D."/>
            <person name="Sun H."/>
            <person name="Yadav J.S."/>
            <person name="Pangilinan J."/>
            <person name="Larsson K.H."/>
            <person name="Matsuura K."/>
            <person name="Barry K."/>
            <person name="Labutti K."/>
            <person name="Kuo R."/>
            <person name="Ohm R.A."/>
            <person name="Bhattacharya S.S."/>
            <person name="Shirouzu T."/>
            <person name="Yoshinaga Y."/>
            <person name="Martin F.M."/>
            <person name="Grigoriev I.V."/>
            <person name="Hibbett D.S."/>
        </authorList>
    </citation>
    <scope>NUCLEOTIDE SEQUENCE [LARGE SCALE GENOMIC DNA]</scope>
    <source>
        <strain evidence="2 3">CBS 109695</strain>
    </source>
</reference>
<organism evidence="2 3">
    <name type="scientific">Athelia psychrophila</name>
    <dbReference type="NCBI Taxonomy" id="1759441"/>
    <lineage>
        <taxon>Eukaryota</taxon>
        <taxon>Fungi</taxon>
        <taxon>Dikarya</taxon>
        <taxon>Basidiomycota</taxon>
        <taxon>Agaricomycotina</taxon>
        <taxon>Agaricomycetes</taxon>
        <taxon>Agaricomycetidae</taxon>
        <taxon>Atheliales</taxon>
        <taxon>Atheliaceae</taxon>
        <taxon>Athelia</taxon>
    </lineage>
</organism>
<feature type="region of interest" description="Disordered" evidence="1">
    <location>
        <begin position="107"/>
        <end position="151"/>
    </location>
</feature>
<sequence length="283" mass="31873">MHVDKAPERDRVNNLDVSRPPAAAVLCCVYIIFVMDPLTPKRRRTDQPYKIKFKSTLTPQIHPSQTPGYSSKTWATPQDQNDMLPVFASPETTTPRAPFSAFAAPWVPQGPLESPSNPPRTSTKQTHCNLDTENVAPSGGASTRSSKQARMDELDEEIKCVSAELARLRGAREELRGTLGTRKYAPRQTVSEKLDKVIQFLWDACKWSISAFLWHFSKLKDENGEDYHREHKHAEAMARFLQGRCKYTPAAIIDAWMCSPDGCAPDDLELMYSTTTAFTDINR</sequence>
<gene>
    <name evidence="2" type="ORF">FIBSPDRAFT_1040024</name>
</gene>
<dbReference type="EMBL" id="KV417507">
    <property type="protein sequence ID" value="KZP27762.1"/>
    <property type="molecule type" value="Genomic_DNA"/>
</dbReference>
<accession>A0A166R0E4</accession>
<dbReference type="OrthoDB" id="3013020at2759"/>
<proteinExistence type="predicted"/>
<evidence type="ECO:0000313" key="2">
    <source>
        <dbReference type="EMBL" id="KZP27762.1"/>
    </source>
</evidence>
<evidence type="ECO:0000313" key="3">
    <source>
        <dbReference type="Proteomes" id="UP000076532"/>
    </source>
</evidence>
<keyword evidence="3" id="KW-1185">Reference proteome</keyword>
<feature type="compositionally biased region" description="Polar residues" evidence="1">
    <location>
        <begin position="119"/>
        <end position="132"/>
    </location>
</feature>
<protein>
    <submittedName>
        <fullName evidence="2">Uncharacterized protein</fullName>
    </submittedName>
</protein>
<dbReference type="AlphaFoldDB" id="A0A166R0E4"/>
<evidence type="ECO:0000256" key="1">
    <source>
        <dbReference type="SAM" id="MobiDB-lite"/>
    </source>
</evidence>